<feature type="compositionally biased region" description="Low complexity" evidence="6">
    <location>
        <begin position="274"/>
        <end position="304"/>
    </location>
</feature>
<keyword evidence="3" id="KW-0539">Nucleus</keyword>
<dbReference type="CDD" id="cd09270">
    <property type="entry name" value="RNase_H2-B"/>
    <property type="match status" value="1"/>
</dbReference>
<feature type="domain" description="Ribonuclease H2 subunit B wHTH" evidence="7">
    <location>
        <begin position="151"/>
        <end position="337"/>
    </location>
</feature>
<evidence type="ECO:0000259" key="7">
    <source>
        <dbReference type="Pfam" id="PF09468"/>
    </source>
</evidence>
<feature type="compositionally biased region" description="Low complexity" evidence="6">
    <location>
        <begin position="1"/>
        <end position="16"/>
    </location>
</feature>
<dbReference type="InterPro" id="IPR041195">
    <property type="entry name" value="Rnh202_N"/>
</dbReference>
<protein>
    <recommendedName>
        <fullName evidence="2">Ribonuclease H2 subunit B</fullName>
    </recommendedName>
    <alternativeName>
        <fullName evidence="5">Ribonuclease HI subunit B</fullName>
    </alternativeName>
</protein>
<comment type="function">
    <text evidence="4">Non catalytic subunit of RNase H2, an endonuclease that specifically degrades the RNA of RNA:DNA hybrids. Participates in DNA replication, possibly by mediating the removal of lagging-strand Okazaki fragment RNA primers during DNA replication. Mediates the excision of single ribonucleotides from DNA:RNA duplexes.</text>
</comment>
<evidence type="ECO:0000256" key="1">
    <source>
        <dbReference type="ARBA" id="ARBA00004123"/>
    </source>
</evidence>
<name>A0A9P4JMX7_9PLEO</name>
<keyword evidence="10" id="KW-1185">Reference proteome</keyword>
<dbReference type="GO" id="GO:0032299">
    <property type="term" value="C:ribonuclease H2 complex"/>
    <property type="evidence" value="ECO:0007669"/>
    <property type="project" value="InterPro"/>
</dbReference>
<evidence type="ECO:0000256" key="3">
    <source>
        <dbReference type="ARBA" id="ARBA00023242"/>
    </source>
</evidence>
<dbReference type="GO" id="GO:0005654">
    <property type="term" value="C:nucleoplasm"/>
    <property type="evidence" value="ECO:0007669"/>
    <property type="project" value="TreeGrafter"/>
</dbReference>
<feature type="region of interest" description="Disordered" evidence="6">
    <location>
        <begin position="380"/>
        <end position="418"/>
    </location>
</feature>
<evidence type="ECO:0000256" key="6">
    <source>
        <dbReference type="SAM" id="MobiDB-lite"/>
    </source>
</evidence>
<dbReference type="Gene3D" id="1.10.20.120">
    <property type="match status" value="1"/>
</dbReference>
<organism evidence="9 10">
    <name type="scientific">Delitschia confertaspora ATCC 74209</name>
    <dbReference type="NCBI Taxonomy" id="1513339"/>
    <lineage>
        <taxon>Eukaryota</taxon>
        <taxon>Fungi</taxon>
        <taxon>Dikarya</taxon>
        <taxon>Ascomycota</taxon>
        <taxon>Pezizomycotina</taxon>
        <taxon>Dothideomycetes</taxon>
        <taxon>Pleosporomycetidae</taxon>
        <taxon>Pleosporales</taxon>
        <taxon>Delitschiaceae</taxon>
        <taxon>Delitschia</taxon>
    </lineage>
</organism>
<feature type="region of interest" description="Disordered" evidence="6">
    <location>
        <begin position="97"/>
        <end position="130"/>
    </location>
</feature>
<feature type="compositionally biased region" description="Basic and acidic residues" evidence="6">
    <location>
        <begin position="389"/>
        <end position="418"/>
    </location>
</feature>
<evidence type="ECO:0000259" key="8">
    <source>
        <dbReference type="Pfam" id="PF17745"/>
    </source>
</evidence>
<dbReference type="Proteomes" id="UP000799536">
    <property type="component" value="Unassembled WGS sequence"/>
</dbReference>
<dbReference type="OrthoDB" id="29098at2759"/>
<comment type="subcellular location">
    <subcellularLocation>
        <location evidence="1">Nucleus</location>
    </subcellularLocation>
</comment>
<evidence type="ECO:0000313" key="9">
    <source>
        <dbReference type="EMBL" id="KAF2202381.1"/>
    </source>
</evidence>
<dbReference type="InterPro" id="IPR040456">
    <property type="entry name" value="RNase_H2_suB"/>
</dbReference>
<comment type="caution">
    <text evidence="9">The sequence shown here is derived from an EMBL/GenBank/DDBJ whole genome shotgun (WGS) entry which is preliminary data.</text>
</comment>
<proteinExistence type="predicted"/>
<dbReference type="Pfam" id="PF17745">
    <property type="entry name" value="Ydr279_N"/>
    <property type="match status" value="1"/>
</dbReference>
<dbReference type="Pfam" id="PF09468">
    <property type="entry name" value="RNase_H2-Ydr279"/>
    <property type="match status" value="1"/>
</dbReference>
<evidence type="ECO:0000256" key="2">
    <source>
        <dbReference type="ARBA" id="ARBA00019062"/>
    </source>
</evidence>
<evidence type="ECO:0000313" key="10">
    <source>
        <dbReference type="Proteomes" id="UP000799536"/>
    </source>
</evidence>
<dbReference type="InterPro" id="IPR019024">
    <property type="entry name" value="RNase_H2_suB_wHTH"/>
</dbReference>
<dbReference type="PANTHER" id="PTHR13383">
    <property type="entry name" value="RIBONUCLEASE H2 SUBUNIT B"/>
    <property type="match status" value="1"/>
</dbReference>
<dbReference type="GO" id="GO:0006401">
    <property type="term" value="P:RNA catabolic process"/>
    <property type="evidence" value="ECO:0007669"/>
    <property type="project" value="TreeGrafter"/>
</dbReference>
<sequence length="439" mass="48806">MAITRSKPSSKASNNKSEPDTFTPTPAQILPASVSNPPKLFVLPKDTSTEARIVTLNNPANSNPSRYLFCPEKGFYEFTKIAAPKKTPRSWLITSSQSRDGVFKTPDSEECTAQETDKRRTPTTDGETTISDGYITSSPDLFVATPLDILFLILPALSPQSPKQALNEHFLSMEDHLDVLTTASRRLKHLLRDVRLEAMISKRMEAFCDSVDAGDEKMYRLSVKKLLSILVQKAERMIKNGLPVSMEDKFIRPALEVPVMSVKREESRISIVSATVSESTEAQETTATPSSTSSDSQATAASPSLFTPPEISHLLRLRTALTYLFSSYIPAPLHKPLKDLLSSSNSPSFTPLDTHLAHLAKLRAEATVLRSLSDNISRKRGFEDEDEKAAEREEKKLRKEEEDKKRKMETRGAKMLKKVDTSGMKKLSAFFTRVPAKGK</sequence>
<reference evidence="9" key="1">
    <citation type="journal article" date="2020" name="Stud. Mycol.">
        <title>101 Dothideomycetes genomes: a test case for predicting lifestyles and emergence of pathogens.</title>
        <authorList>
            <person name="Haridas S."/>
            <person name="Albert R."/>
            <person name="Binder M."/>
            <person name="Bloem J."/>
            <person name="Labutti K."/>
            <person name="Salamov A."/>
            <person name="Andreopoulos B."/>
            <person name="Baker S."/>
            <person name="Barry K."/>
            <person name="Bills G."/>
            <person name="Bluhm B."/>
            <person name="Cannon C."/>
            <person name="Castanera R."/>
            <person name="Culley D."/>
            <person name="Daum C."/>
            <person name="Ezra D."/>
            <person name="Gonzalez J."/>
            <person name="Henrissat B."/>
            <person name="Kuo A."/>
            <person name="Liang C."/>
            <person name="Lipzen A."/>
            <person name="Lutzoni F."/>
            <person name="Magnuson J."/>
            <person name="Mondo S."/>
            <person name="Nolan M."/>
            <person name="Ohm R."/>
            <person name="Pangilinan J."/>
            <person name="Park H.-J."/>
            <person name="Ramirez L."/>
            <person name="Alfaro M."/>
            <person name="Sun H."/>
            <person name="Tritt A."/>
            <person name="Yoshinaga Y."/>
            <person name="Zwiers L.-H."/>
            <person name="Turgeon B."/>
            <person name="Goodwin S."/>
            <person name="Spatafora J."/>
            <person name="Crous P."/>
            <person name="Grigoriev I."/>
        </authorList>
    </citation>
    <scope>NUCLEOTIDE SEQUENCE</scope>
    <source>
        <strain evidence="9">ATCC 74209</strain>
    </source>
</reference>
<evidence type="ECO:0000256" key="5">
    <source>
        <dbReference type="ARBA" id="ARBA00033464"/>
    </source>
</evidence>
<feature type="domain" description="Rnh202 triple barrel" evidence="8">
    <location>
        <begin position="42"/>
        <end position="148"/>
    </location>
</feature>
<feature type="region of interest" description="Disordered" evidence="6">
    <location>
        <begin position="274"/>
        <end position="305"/>
    </location>
</feature>
<feature type="region of interest" description="Disordered" evidence="6">
    <location>
        <begin position="1"/>
        <end position="38"/>
    </location>
</feature>
<accession>A0A9P4JMX7</accession>
<dbReference type="EMBL" id="ML993939">
    <property type="protein sequence ID" value="KAF2202381.1"/>
    <property type="molecule type" value="Genomic_DNA"/>
</dbReference>
<gene>
    <name evidence="9" type="ORF">GQ43DRAFT_413885</name>
</gene>
<dbReference type="AlphaFoldDB" id="A0A9P4JMX7"/>
<evidence type="ECO:0000256" key="4">
    <source>
        <dbReference type="ARBA" id="ARBA00024778"/>
    </source>
</evidence>
<dbReference type="PANTHER" id="PTHR13383:SF11">
    <property type="entry name" value="RIBONUCLEASE H2 SUBUNIT B"/>
    <property type="match status" value="1"/>
</dbReference>